<feature type="transmembrane region" description="Helical" evidence="1">
    <location>
        <begin position="101"/>
        <end position="118"/>
    </location>
</feature>
<reference evidence="2 3" key="1">
    <citation type="journal article" date="2023" name="Microbiol. Resour. Announc.">
        <title>Complete Genome Sequence of Imperialibacter roseus strain P4T.</title>
        <authorList>
            <person name="Tizabi D.R."/>
            <person name="Bachvaroff T."/>
            <person name="Hill R.T."/>
        </authorList>
    </citation>
    <scope>NUCLEOTIDE SEQUENCE [LARGE SCALE GENOMIC DNA]</scope>
    <source>
        <strain evidence="2 3">P4T</strain>
    </source>
</reference>
<dbReference type="EMBL" id="CP136051">
    <property type="protein sequence ID" value="WOK07462.1"/>
    <property type="molecule type" value="Genomic_DNA"/>
</dbReference>
<keyword evidence="1" id="KW-0812">Transmembrane</keyword>
<dbReference type="RefSeq" id="WP_317490140.1">
    <property type="nucleotide sequence ID" value="NZ_CP136051.1"/>
</dbReference>
<evidence type="ECO:0000313" key="3">
    <source>
        <dbReference type="Proteomes" id="UP001302349"/>
    </source>
</evidence>
<organism evidence="2 3">
    <name type="scientific">Imperialibacter roseus</name>
    <dbReference type="NCBI Taxonomy" id="1324217"/>
    <lineage>
        <taxon>Bacteria</taxon>
        <taxon>Pseudomonadati</taxon>
        <taxon>Bacteroidota</taxon>
        <taxon>Cytophagia</taxon>
        <taxon>Cytophagales</taxon>
        <taxon>Flammeovirgaceae</taxon>
        <taxon>Imperialibacter</taxon>
    </lineage>
</organism>
<evidence type="ECO:0000313" key="2">
    <source>
        <dbReference type="EMBL" id="WOK07462.1"/>
    </source>
</evidence>
<sequence>MNFFKSAGAVLLGLVVIFALSHITDVVLEKSGLMLLPFDLNPLWFKLFVTFYRTFYVFVGGYVTARVAHINPMRHAIILATIGTVLGILGAAAMWSEPPHWYPVALVILGWPSAWLGGKLRVGFGR</sequence>
<feature type="transmembrane region" description="Helical" evidence="1">
    <location>
        <begin position="77"/>
        <end position="95"/>
    </location>
</feature>
<name>A0ABZ0IV01_9BACT</name>
<keyword evidence="1" id="KW-1133">Transmembrane helix</keyword>
<feature type="transmembrane region" description="Helical" evidence="1">
    <location>
        <begin position="47"/>
        <end position="65"/>
    </location>
</feature>
<accession>A0ABZ0IV01</accession>
<dbReference type="Proteomes" id="UP001302349">
    <property type="component" value="Chromosome"/>
</dbReference>
<proteinExistence type="predicted"/>
<keyword evidence="1" id="KW-0472">Membrane</keyword>
<evidence type="ECO:0000256" key="1">
    <source>
        <dbReference type="SAM" id="Phobius"/>
    </source>
</evidence>
<gene>
    <name evidence="2" type="ORF">RT717_02350</name>
</gene>
<keyword evidence="3" id="KW-1185">Reference proteome</keyword>
<protein>
    <submittedName>
        <fullName evidence="2">Uncharacterized protein</fullName>
    </submittedName>
</protein>